<dbReference type="InterPro" id="IPR014756">
    <property type="entry name" value="Ig_E-set"/>
</dbReference>
<dbReference type="Proteomes" id="UP000676409">
    <property type="component" value="Chromosome"/>
</dbReference>
<dbReference type="KEGG" id="caul:KCG34_25345"/>
<dbReference type="AlphaFoldDB" id="A0A975G0K0"/>
<dbReference type="RefSeq" id="WP_211938364.1">
    <property type="nucleotide sequence ID" value="NZ_CP073078.1"/>
</dbReference>
<dbReference type="EMBL" id="CP073078">
    <property type="protein sequence ID" value="QUD88313.1"/>
    <property type="molecule type" value="Genomic_DNA"/>
</dbReference>
<dbReference type="InterPro" id="IPR013783">
    <property type="entry name" value="Ig-like_fold"/>
</dbReference>
<evidence type="ECO:0000259" key="1">
    <source>
        <dbReference type="SMART" id="SM00429"/>
    </source>
</evidence>
<sequence length="417" mass="41298">MALPTLSSIAPISGPAAGGTIVTLTGTGFTGALAVGFGDSNAASLTVLSDTQIIAISPAGSGTVNVTVVSPGGRSAINASAQFAFTSEASSTAAPTYFVDPALTSQIVGSLVNLVAAGASPDAVQAQSILMRRLALEGDVIGSRVPPPRNITEIGGYLNLLTTLKESAMQEQALAGILGVAGPSPALGWSPAQPLAMVSLPNDRPAGPAQATLPLSILVRSDFMPAFHAAITALHAQGAALPLAGPTALALPPGGPGSIAPTDFLLYAGRVLQLAPAAAMVTPSSDPLALIRAKGSGDPFLPAANVPAPGSVPVTPGNYDALQASGGGTTTVSLTGASFVPLAPVLASFGFYQASPAPQPASGADIAWARLTNVTGLVAGSTRLGDELALIFPQNAISASAFAPLVDYKWNGTTFAP</sequence>
<evidence type="ECO:0000313" key="3">
    <source>
        <dbReference type="Proteomes" id="UP000676409"/>
    </source>
</evidence>
<protein>
    <submittedName>
        <fullName evidence="2">IPT/TIG domain-containing protein</fullName>
    </submittedName>
</protein>
<dbReference type="CDD" id="cd00102">
    <property type="entry name" value="IPT"/>
    <property type="match status" value="1"/>
</dbReference>
<name>A0A975G0K0_9CAUL</name>
<accession>A0A975G0K0</accession>
<dbReference type="SUPFAM" id="SSF81296">
    <property type="entry name" value="E set domains"/>
    <property type="match status" value="1"/>
</dbReference>
<reference evidence="2" key="1">
    <citation type="submission" date="2021-04" db="EMBL/GenBank/DDBJ databases">
        <title>The complete genome sequence of Caulobacter sp. S6.</title>
        <authorList>
            <person name="Tang Y."/>
            <person name="Ouyang W."/>
            <person name="Liu Q."/>
            <person name="Huang B."/>
            <person name="Guo Z."/>
            <person name="Lei P."/>
        </authorList>
    </citation>
    <scope>NUCLEOTIDE SEQUENCE</scope>
    <source>
        <strain evidence="2">S6</strain>
    </source>
</reference>
<dbReference type="InterPro" id="IPR002909">
    <property type="entry name" value="IPT_dom"/>
</dbReference>
<organism evidence="2 3">
    <name type="scientific">Phenylobacterium montanum</name>
    <dbReference type="NCBI Taxonomy" id="2823693"/>
    <lineage>
        <taxon>Bacteria</taxon>
        <taxon>Pseudomonadati</taxon>
        <taxon>Pseudomonadota</taxon>
        <taxon>Alphaproteobacteria</taxon>
        <taxon>Caulobacterales</taxon>
        <taxon>Caulobacteraceae</taxon>
        <taxon>Phenylobacterium</taxon>
    </lineage>
</organism>
<keyword evidence="3" id="KW-1185">Reference proteome</keyword>
<dbReference type="Gene3D" id="2.60.40.10">
    <property type="entry name" value="Immunoglobulins"/>
    <property type="match status" value="1"/>
</dbReference>
<dbReference type="SMART" id="SM00429">
    <property type="entry name" value="IPT"/>
    <property type="match status" value="1"/>
</dbReference>
<feature type="domain" description="IPT/TIG" evidence="1">
    <location>
        <begin position="3"/>
        <end position="86"/>
    </location>
</feature>
<dbReference type="Pfam" id="PF01833">
    <property type="entry name" value="TIG"/>
    <property type="match status" value="1"/>
</dbReference>
<gene>
    <name evidence="2" type="ORF">KCG34_25345</name>
</gene>
<proteinExistence type="predicted"/>
<evidence type="ECO:0000313" key="2">
    <source>
        <dbReference type="EMBL" id="QUD88313.1"/>
    </source>
</evidence>